<dbReference type="InterPro" id="IPR011032">
    <property type="entry name" value="GroES-like_sf"/>
</dbReference>
<proteinExistence type="predicted"/>
<reference evidence="3" key="1">
    <citation type="submission" date="2017-04" db="EMBL/GenBank/DDBJ databases">
        <authorList>
            <person name="Varghese N."/>
            <person name="Submissions S."/>
        </authorList>
    </citation>
    <scope>NUCLEOTIDE SEQUENCE [LARGE SCALE GENOMIC DNA]</scope>
    <source>
        <strain evidence="3">DSM 4125</strain>
    </source>
</reference>
<dbReference type="PANTHER" id="PTHR11695:SF294">
    <property type="entry name" value="RETICULON-4-INTERACTING PROTEIN 1, MITOCHONDRIAL"/>
    <property type="match status" value="1"/>
</dbReference>
<evidence type="ECO:0000313" key="3">
    <source>
        <dbReference type="Proteomes" id="UP000193804"/>
    </source>
</evidence>
<dbReference type="EMBL" id="FXAW01000001">
    <property type="protein sequence ID" value="SMG12044.1"/>
    <property type="molecule type" value="Genomic_DNA"/>
</dbReference>
<dbReference type="GO" id="GO:0016491">
    <property type="term" value="F:oxidoreductase activity"/>
    <property type="evidence" value="ECO:0007669"/>
    <property type="project" value="InterPro"/>
</dbReference>
<accession>A0A1X7IC08</accession>
<feature type="domain" description="Enoyl reductase (ER)" evidence="1">
    <location>
        <begin position="11"/>
        <end position="330"/>
    </location>
</feature>
<dbReference type="SMART" id="SM00829">
    <property type="entry name" value="PKS_ER"/>
    <property type="match status" value="1"/>
</dbReference>
<dbReference type="Gene3D" id="3.90.180.10">
    <property type="entry name" value="Medium-chain alcohol dehydrogenases, catalytic domain"/>
    <property type="match status" value="1"/>
</dbReference>
<organism evidence="2 3">
    <name type="scientific">Marivirga sericea</name>
    <dbReference type="NCBI Taxonomy" id="1028"/>
    <lineage>
        <taxon>Bacteria</taxon>
        <taxon>Pseudomonadati</taxon>
        <taxon>Bacteroidota</taxon>
        <taxon>Cytophagia</taxon>
        <taxon>Cytophagales</taxon>
        <taxon>Marivirgaceae</taxon>
        <taxon>Marivirga</taxon>
    </lineage>
</organism>
<dbReference type="InterPro" id="IPR050700">
    <property type="entry name" value="YIM1/Zinc_Alcohol_DH_Fams"/>
</dbReference>
<dbReference type="OrthoDB" id="648910at2"/>
<dbReference type="SUPFAM" id="SSF51735">
    <property type="entry name" value="NAD(P)-binding Rossmann-fold domains"/>
    <property type="match status" value="1"/>
</dbReference>
<protein>
    <recommendedName>
        <fullName evidence="1">Enoyl reductase (ER) domain-containing protein</fullName>
    </recommendedName>
</protein>
<evidence type="ECO:0000259" key="1">
    <source>
        <dbReference type="SMART" id="SM00829"/>
    </source>
</evidence>
<dbReference type="InterPro" id="IPR036291">
    <property type="entry name" value="NAD(P)-bd_dom_sf"/>
</dbReference>
<gene>
    <name evidence="2" type="ORF">SAMN05661096_00463</name>
</gene>
<evidence type="ECO:0000313" key="2">
    <source>
        <dbReference type="EMBL" id="SMG12044.1"/>
    </source>
</evidence>
<dbReference type="RefSeq" id="WP_085515471.1">
    <property type="nucleotide sequence ID" value="NZ_FXAW01000001.1"/>
</dbReference>
<dbReference type="InterPro" id="IPR020843">
    <property type="entry name" value="ER"/>
</dbReference>
<dbReference type="Gene3D" id="3.40.50.720">
    <property type="entry name" value="NAD(P)-binding Rossmann-like Domain"/>
    <property type="match status" value="1"/>
</dbReference>
<sequence length="335" mass="36857">MKALQITGYGEIAKNVEIREVENPRIEDDQVLIEVHAASINPVDYKIIEGAMRNIQKLSFPAAIGFDVAGTVKDKGTNVSDFNIGDEVFARVPTHSPGTFAEMVAVDHQAVCQKPSNLSFVEAASIPLVGLTSVQAFQKANLKAGNKVLIHAGSGGVGSFAVQYAKAQGAYVYTTTSTKNVEWVKDLGADRVIDYKKEDYREIAKNVDVVYDTLGGNYTKEALEILKQGGRVVSIAGDPDNETAKELGLNGLIRFLMKLKRFKLDQLVKDKNAYYKFVMMHADGAQLNDLKELIENRYISAIIDQEYPFSKAIDDLEHVKNGHTKGKVVLNMKLS</sequence>
<dbReference type="Pfam" id="PF13602">
    <property type="entry name" value="ADH_zinc_N_2"/>
    <property type="match status" value="1"/>
</dbReference>
<name>A0A1X7IC08_9BACT</name>
<dbReference type="InterPro" id="IPR013154">
    <property type="entry name" value="ADH-like_N"/>
</dbReference>
<keyword evidence="3" id="KW-1185">Reference proteome</keyword>
<dbReference type="Pfam" id="PF08240">
    <property type="entry name" value="ADH_N"/>
    <property type="match status" value="1"/>
</dbReference>
<dbReference type="PANTHER" id="PTHR11695">
    <property type="entry name" value="ALCOHOL DEHYDROGENASE RELATED"/>
    <property type="match status" value="1"/>
</dbReference>
<dbReference type="Proteomes" id="UP000193804">
    <property type="component" value="Unassembled WGS sequence"/>
</dbReference>
<dbReference type="AlphaFoldDB" id="A0A1X7IC08"/>
<dbReference type="SUPFAM" id="SSF50129">
    <property type="entry name" value="GroES-like"/>
    <property type="match status" value="1"/>
</dbReference>
<dbReference type="CDD" id="cd05289">
    <property type="entry name" value="MDR_like_2"/>
    <property type="match status" value="1"/>
</dbReference>
<dbReference type="STRING" id="1028.SAMN05661096_00463"/>